<dbReference type="SUPFAM" id="SSF56601">
    <property type="entry name" value="beta-lactamase/transpeptidase-like"/>
    <property type="match status" value="1"/>
</dbReference>
<dbReference type="GO" id="GO:0008658">
    <property type="term" value="F:penicillin binding"/>
    <property type="evidence" value="ECO:0007669"/>
    <property type="project" value="InterPro"/>
</dbReference>
<dbReference type="STRING" id="2518989.IMCC3088_1375"/>
<dbReference type="Gene3D" id="3.30.450.330">
    <property type="match status" value="1"/>
</dbReference>
<proteinExistence type="predicted"/>
<dbReference type="InterPro" id="IPR012338">
    <property type="entry name" value="Beta-lactam/transpept-like"/>
</dbReference>
<sequence>MSRVAGEVQAGSWRFLLCLAFLLILAVALIGRLAMLQLLDVEQGQQFLQSQGDARTVRYAQIPAHRGAILDRNGQLLAVSTPVLTLSLNPQQFDVSNLDTLARLLALDVKELKHRFQQYQDRQFMYVKKHVTPEQAAPVLASGMPGLVAQRDYKRFYPAADLTAQLIGLTGDSDTGLSGLELAFDHVLSGTPGRKKYIKDRSGKAIRDVGIESTAADGRDVRLSIDLRLQYVQYRALQSVVAKSEAMGASAITIDSHTGEILAVSNYPSFNPNDRSTFSASAARNRVFVDQYEPGSTLKALTAVAALETGRYSADTVFNTSPGWMVVQGKTFKDPVDYGQLTLAGVLAKSSQIGTTQLALDIGRDSLLPVLQRFGVGQPLGIGFPGETAGLLPQQSRWSDIEQATLAFGYGVTVSPAQLAAFYGAIANSGRLQPLTLVATAKANRPPAMPVTTPAIASELRDMLGTVTAKGGTGILANVPGFSVAGKTGTVHKAGAGGYDRKRYIAWFAGMAPAENPRFVTVVMVNEPKGESVGGGAIAAPVFADMTAAMLRILGEAPNQQSPVIQLAAARQSVAGESSDG</sequence>
<dbReference type="GO" id="GO:0005886">
    <property type="term" value="C:plasma membrane"/>
    <property type="evidence" value="ECO:0007669"/>
    <property type="project" value="TreeGrafter"/>
</dbReference>
<keyword evidence="3" id="KW-0472">Membrane</keyword>
<evidence type="ECO:0000313" key="4">
    <source>
        <dbReference type="EMBL" id="EGG29738.1"/>
    </source>
</evidence>
<keyword evidence="2" id="KW-0121">Carboxypeptidase</keyword>
<dbReference type="RefSeq" id="WP_009575670.1">
    <property type="nucleotide sequence ID" value="NZ_AEIG01000034.1"/>
</dbReference>
<dbReference type="eggNOG" id="COG0768">
    <property type="taxonomic scope" value="Bacteria"/>
</dbReference>
<name>F3L1N5_9GAMM</name>
<evidence type="ECO:0000256" key="3">
    <source>
        <dbReference type="ARBA" id="ARBA00023136"/>
    </source>
</evidence>
<gene>
    <name evidence="4" type="ORF">IMCC3088_1375</name>
</gene>
<dbReference type="Gene3D" id="3.90.1310.10">
    <property type="entry name" value="Penicillin-binding protein 2a (Domain 2)"/>
    <property type="match status" value="1"/>
</dbReference>
<reference evidence="4 5" key="1">
    <citation type="journal article" date="2011" name="J. Bacteriol.">
        <title>Genome sequence of strain IMCC3088, a proteorhodopsin-containing marine bacterium belonging to the OM60/NOR5 clade.</title>
        <authorList>
            <person name="Jang Y."/>
            <person name="Oh H.M."/>
            <person name="Kang I."/>
            <person name="Lee K."/>
            <person name="Yang S.J."/>
            <person name="Cho J.C."/>
        </authorList>
    </citation>
    <scope>NUCLEOTIDE SEQUENCE [LARGE SCALE GENOMIC DNA]</scope>
    <source>
        <strain evidence="4 5">IMCC3088</strain>
    </source>
</reference>
<dbReference type="SUPFAM" id="SSF56519">
    <property type="entry name" value="Penicillin binding protein dimerisation domain"/>
    <property type="match status" value="1"/>
</dbReference>
<protein>
    <submittedName>
        <fullName evidence="4">Cell division protein FtsI (Peptidoglycan synthetase)</fullName>
    </submittedName>
</protein>
<keyword evidence="2" id="KW-0378">Hydrolase</keyword>
<dbReference type="Pfam" id="PF00905">
    <property type="entry name" value="Transpeptidase"/>
    <property type="match status" value="1"/>
</dbReference>
<keyword evidence="4" id="KW-0132">Cell division</keyword>
<comment type="caution">
    <text evidence="4">The sequence shown here is derived from an EMBL/GenBank/DDBJ whole genome shotgun (WGS) entry which is preliminary data.</text>
</comment>
<keyword evidence="2" id="KW-0645">Protease</keyword>
<dbReference type="PANTHER" id="PTHR30627:SF1">
    <property type="entry name" value="PEPTIDOGLYCAN D,D-TRANSPEPTIDASE FTSI"/>
    <property type="match status" value="1"/>
</dbReference>
<dbReference type="InterPro" id="IPR050515">
    <property type="entry name" value="Beta-lactam/transpept"/>
</dbReference>
<dbReference type="GO" id="GO:0004180">
    <property type="term" value="F:carboxypeptidase activity"/>
    <property type="evidence" value="ECO:0007669"/>
    <property type="project" value="UniProtKB-KW"/>
</dbReference>
<dbReference type="PANTHER" id="PTHR30627">
    <property type="entry name" value="PEPTIDOGLYCAN D,D-TRANSPEPTIDASE"/>
    <property type="match status" value="1"/>
</dbReference>
<dbReference type="EMBL" id="AEIG01000034">
    <property type="protein sequence ID" value="EGG29738.1"/>
    <property type="molecule type" value="Genomic_DNA"/>
</dbReference>
<evidence type="ECO:0000256" key="1">
    <source>
        <dbReference type="ARBA" id="ARBA00004370"/>
    </source>
</evidence>
<dbReference type="GO" id="GO:0071555">
    <property type="term" value="P:cell wall organization"/>
    <property type="evidence" value="ECO:0007669"/>
    <property type="project" value="TreeGrafter"/>
</dbReference>
<dbReference type="Pfam" id="PF03717">
    <property type="entry name" value="PBP_dimer"/>
    <property type="match status" value="1"/>
</dbReference>
<accession>F3L1N5</accession>
<evidence type="ECO:0000313" key="5">
    <source>
        <dbReference type="Proteomes" id="UP000005615"/>
    </source>
</evidence>
<dbReference type="InterPro" id="IPR036138">
    <property type="entry name" value="PBP_dimer_sf"/>
</dbReference>
<dbReference type="InterPro" id="IPR001460">
    <property type="entry name" value="PCN-bd_Tpept"/>
</dbReference>
<dbReference type="Proteomes" id="UP000005615">
    <property type="component" value="Unassembled WGS sequence"/>
</dbReference>
<dbReference type="GO" id="GO:0051301">
    <property type="term" value="P:cell division"/>
    <property type="evidence" value="ECO:0007669"/>
    <property type="project" value="UniProtKB-KW"/>
</dbReference>
<keyword evidence="4" id="KW-0131">Cell cycle</keyword>
<dbReference type="OrthoDB" id="9789078at2"/>
<evidence type="ECO:0000256" key="2">
    <source>
        <dbReference type="ARBA" id="ARBA00022645"/>
    </source>
</evidence>
<dbReference type="InterPro" id="IPR005311">
    <property type="entry name" value="PBP_dimer"/>
</dbReference>
<keyword evidence="5" id="KW-1185">Reference proteome</keyword>
<dbReference type="Gene3D" id="3.40.710.10">
    <property type="entry name" value="DD-peptidase/beta-lactamase superfamily"/>
    <property type="match status" value="1"/>
</dbReference>
<organism evidence="4 5">
    <name type="scientific">Aequoribacter fuscus</name>
    <dbReference type="NCBI Taxonomy" id="2518989"/>
    <lineage>
        <taxon>Bacteria</taxon>
        <taxon>Pseudomonadati</taxon>
        <taxon>Pseudomonadota</taxon>
        <taxon>Gammaproteobacteria</taxon>
        <taxon>Cellvibrionales</taxon>
        <taxon>Halieaceae</taxon>
        <taxon>Aequoribacter</taxon>
    </lineage>
</organism>
<comment type="subcellular location">
    <subcellularLocation>
        <location evidence="1">Membrane</location>
    </subcellularLocation>
</comment>
<dbReference type="AlphaFoldDB" id="F3L1N5"/>